<keyword evidence="3" id="KW-1015">Disulfide bond</keyword>
<dbReference type="Pfam" id="PF13927">
    <property type="entry name" value="Ig_3"/>
    <property type="match status" value="2"/>
</dbReference>
<dbReference type="InterPro" id="IPR007110">
    <property type="entry name" value="Ig-like_dom"/>
</dbReference>
<dbReference type="PROSITE" id="PS50835">
    <property type="entry name" value="IG_LIKE"/>
    <property type="match status" value="5"/>
</dbReference>
<dbReference type="PROSITE" id="PS50853">
    <property type="entry name" value="FN3"/>
    <property type="match status" value="2"/>
</dbReference>
<dbReference type="Gene3D" id="1.10.418.10">
    <property type="entry name" value="Calponin-like domain"/>
    <property type="match status" value="1"/>
</dbReference>
<evidence type="ECO:0000256" key="2">
    <source>
        <dbReference type="ARBA" id="ARBA00022737"/>
    </source>
</evidence>
<dbReference type="Proteomes" id="UP000796761">
    <property type="component" value="Unassembled WGS sequence"/>
</dbReference>
<dbReference type="Pfam" id="PF00402">
    <property type="entry name" value="Calponin"/>
    <property type="match status" value="1"/>
</dbReference>
<dbReference type="FunFam" id="2.60.40.10:FF:000032">
    <property type="entry name" value="palladin isoform X1"/>
    <property type="match status" value="1"/>
</dbReference>
<feature type="domain" description="Fibronectin type-III" evidence="10">
    <location>
        <begin position="505"/>
        <end position="611"/>
    </location>
</feature>
<dbReference type="InterPro" id="IPR003598">
    <property type="entry name" value="Ig_sub2"/>
</dbReference>
<sequence length="1442" mass="155731">MRWWLRAAVLSLLAGAGGSGRSEPRAVVGRVGGSAVLGCGLLGAHEARPPLYVIEWVRFGFVLPIFIKFGLYSPRVDPEYAGRVRLEEGASLRLDLLRAEDQGWYECRVLFLDRHSTDADFQNGTWIHLTVNAPPTFLETPPAYVEVRDQAALSLTCRAVGNPQPVVTWKRSDLPVQSGDTVQVRNGTLSITAVERASAGTYTCHASSKEGTVTHTTRVLVQGPPIIVVPPQNVTVNISQDAFLACQAEAYPGNLTYTWFQGSSNVFHLSHLQARVRVLVDGSLLLQRTTPDDTGKYTCTPSNGLWKPPSASAFVTVLYPAQVTTMLPETHLPKGMRGVIRCPSRANPPLLSVTWTRDGRPLELDKLPGWSLRPDGSIVIATGNDDALGLYRCTPYNSYGTAGESRPTRVLLKDPPAFTVRPKEEYFQEVGRELVIPCTAHGDPPPTITWVKVGSVGKSSAQVDGNSSLILHPLIKEQHGVWECTATNQVASITAATSVHVLGTSPHAVTNVSVLPLLLAANISWEPGFDGGYFQRFSVWYTPLVRHPPRAHHDWVSLSVPAGAQHLLVENLQPDTSYQFSVLAQNKLGSGPFSQIVTSVPRGFPVTTVPPEPPAMTVHVFLSPPRALTANETTRGVLLRWDPPARASVALSGYALELRQDKGGWEVLERSIPGTDTQVLVPGLIKDAFYEFRLVAFAGSYISDPSNTVNVSTAGMEVYPSRTQLPELLPQPVLAGVIGGICFLSVAVIFSTMAACIMNRRRTARVRKRRQDPPLVFSPSKKLPPPHNSRGPGSPDSTVKLKLQPSPCRSLHRTLLWGEKAGTSLGLSIAGSRYPGYESHGREHVPLERICRGPDGRFVVETDPRPQPDPPRDPLEPYHQLPAEEEEDEEEEEEDEPVWHRGVSLRPRPAGQPRRGARASGHRHGRYFGYGSSSPVDEAVALSITDVSPVASAAATLPYSASQEPPGPRHGPPWDSPPRQSSPQPAAAPAVSPGPPAISGILQYLSLPFFKEMCVDGDWPPPEEQAEPPRAGARAEPPASPPRTGRTLCPDCIDTSANATSPPATAAFLEPPRLLVGPAKASLPGSPSWPRSPSPGPAPQPAPHLRTEAPGRPPDAAPPEKLPRGSLTSQSSGRGSGSFLRPPSLAPSLGGTFLGTPFGDGGSWHSGGSAAEEGRGRMDPGAGKRRNTSVDENYEWDAEFALESELLEALQLYRGAAPARPGSSIALRDLQRHNPPAVSMANRGPSYGLSREVQQKIDRQYDPELEQVLVRWILAQCGGDGGSAVAQPAPGRDGFQQWLKDGTVLCRLINSLHPRGQAPVAKIQASAMAFKQMEQISQFLQAAERYGIAATDIFQTVDLWEGKNMACVQRTLMNLGSLAVAKGDGLFVGDPNWFPKKSQENRRVFSEDKLKEGQSVIGLQMGTNRGASQAGMTGYGMPRQIL</sequence>
<organism evidence="11 12">
    <name type="scientific">Zosterops borbonicus</name>
    <dbReference type="NCBI Taxonomy" id="364589"/>
    <lineage>
        <taxon>Eukaryota</taxon>
        <taxon>Metazoa</taxon>
        <taxon>Chordata</taxon>
        <taxon>Craniata</taxon>
        <taxon>Vertebrata</taxon>
        <taxon>Euteleostomi</taxon>
        <taxon>Archelosauria</taxon>
        <taxon>Archosauria</taxon>
        <taxon>Dinosauria</taxon>
        <taxon>Saurischia</taxon>
        <taxon>Theropoda</taxon>
        <taxon>Coelurosauria</taxon>
        <taxon>Aves</taxon>
        <taxon>Neognathae</taxon>
        <taxon>Neoaves</taxon>
        <taxon>Telluraves</taxon>
        <taxon>Australaves</taxon>
        <taxon>Passeriformes</taxon>
        <taxon>Sylvioidea</taxon>
        <taxon>Zosteropidae</taxon>
        <taxon>Zosterops</taxon>
    </lineage>
</organism>
<keyword evidence="12" id="KW-1185">Reference proteome</keyword>
<feature type="region of interest" description="Disordered" evidence="6">
    <location>
        <begin position="834"/>
        <end position="930"/>
    </location>
</feature>
<proteinExistence type="inferred from homology"/>
<feature type="compositionally biased region" description="Low complexity" evidence="6">
    <location>
        <begin position="977"/>
        <end position="991"/>
    </location>
</feature>
<feature type="compositionally biased region" description="Acidic residues" evidence="6">
    <location>
        <begin position="883"/>
        <end position="896"/>
    </location>
</feature>
<dbReference type="SMART" id="SM00060">
    <property type="entry name" value="FN3"/>
    <property type="match status" value="2"/>
</dbReference>
<feature type="domain" description="Ig-like" evidence="9">
    <location>
        <begin position="32"/>
        <end position="109"/>
    </location>
</feature>
<evidence type="ECO:0000259" key="10">
    <source>
        <dbReference type="PROSITE" id="PS50853"/>
    </source>
</evidence>
<dbReference type="Pfam" id="PF00041">
    <property type="entry name" value="fn3"/>
    <property type="match status" value="2"/>
</dbReference>
<dbReference type="PROSITE" id="PS01052">
    <property type="entry name" value="CALPONIN_1"/>
    <property type="match status" value="1"/>
</dbReference>
<dbReference type="InterPro" id="IPR013783">
    <property type="entry name" value="Ig-like_fold"/>
</dbReference>
<protein>
    <recommendedName>
        <fullName evidence="5">Transgelin</fullName>
    </recommendedName>
</protein>
<dbReference type="SUPFAM" id="SSF47576">
    <property type="entry name" value="Calponin-homology domain, CH-domain"/>
    <property type="match status" value="1"/>
</dbReference>
<evidence type="ECO:0000256" key="3">
    <source>
        <dbReference type="ARBA" id="ARBA00023157"/>
    </source>
</evidence>
<feature type="region of interest" description="Disordered" evidence="6">
    <location>
        <begin position="1016"/>
        <end position="1056"/>
    </location>
</feature>
<dbReference type="CDD" id="cd00096">
    <property type="entry name" value="Ig"/>
    <property type="match status" value="1"/>
</dbReference>
<keyword evidence="4" id="KW-0393">Immunoglobulin domain</keyword>
<dbReference type="InterPro" id="IPR001715">
    <property type="entry name" value="CH_dom"/>
</dbReference>
<evidence type="ECO:0000256" key="4">
    <source>
        <dbReference type="ARBA" id="ARBA00023319"/>
    </source>
</evidence>
<feature type="domain" description="Ig-like" evidence="9">
    <location>
        <begin position="416"/>
        <end position="500"/>
    </location>
</feature>
<feature type="chain" id="PRO_5035457925" description="Transgelin" evidence="7">
    <location>
        <begin position="20"/>
        <end position="1442"/>
    </location>
</feature>
<feature type="region of interest" description="Disordered" evidence="6">
    <location>
        <begin position="762"/>
        <end position="805"/>
    </location>
</feature>
<keyword evidence="1 7" id="KW-0732">Signal</keyword>
<dbReference type="SMART" id="SM00408">
    <property type="entry name" value="IGc2"/>
    <property type="match status" value="3"/>
</dbReference>
<dbReference type="PANTHER" id="PTHR12231:SF244">
    <property type="entry name" value="PROTEIN TURTLE HOMOLOG A"/>
    <property type="match status" value="1"/>
</dbReference>
<feature type="domain" description="Ig-like" evidence="9">
    <location>
        <begin position="320"/>
        <end position="411"/>
    </location>
</feature>
<feature type="signal peptide" evidence="7">
    <location>
        <begin position="1"/>
        <end position="19"/>
    </location>
</feature>
<evidence type="ECO:0000256" key="5">
    <source>
        <dbReference type="RuleBase" id="RU361224"/>
    </source>
</evidence>
<dbReference type="PRINTS" id="PR00888">
    <property type="entry name" value="SM22CALPONIN"/>
</dbReference>
<accession>A0A8K1GLD3</accession>
<evidence type="ECO:0000259" key="9">
    <source>
        <dbReference type="PROSITE" id="PS50835"/>
    </source>
</evidence>
<feature type="compositionally biased region" description="Pro residues" evidence="6">
    <location>
        <begin position="965"/>
        <end position="976"/>
    </location>
</feature>
<dbReference type="SUPFAM" id="SSF49265">
    <property type="entry name" value="Fibronectin type III"/>
    <property type="match status" value="1"/>
</dbReference>
<evidence type="ECO:0000256" key="7">
    <source>
        <dbReference type="SAM" id="SignalP"/>
    </source>
</evidence>
<dbReference type="PRINTS" id="PR00890">
    <property type="entry name" value="TRANSGELIN"/>
</dbReference>
<dbReference type="InterPro" id="IPR003096">
    <property type="entry name" value="SM22_calponin"/>
</dbReference>
<evidence type="ECO:0000313" key="11">
    <source>
        <dbReference type="EMBL" id="TRZ19946.1"/>
    </source>
</evidence>
<feature type="domain" description="Calponin-homology (CH)" evidence="8">
    <location>
        <begin position="1263"/>
        <end position="1379"/>
    </location>
</feature>
<dbReference type="SMART" id="SM00033">
    <property type="entry name" value="CH"/>
    <property type="match status" value="1"/>
</dbReference>
<dbReference type="FunFam" id="2.60.40.10:FF:000323">
    <property type="entry name" value="Immunoglobulin superfamily member 9B"/>
    <property type="match status" value="1"/>
</dbReference>
<dbReference type="EMBL" id="SWJQ01000163">
    <property type="protein sequence ID" value="TRZ19946.1"/>
    <property type="molecule type" value="Genomic_DNA"/>
</dbReference>
<dbReference type="InterPro" id="IPR036179">
    <property type="entry name" value="Ig-like_dom_sf"/>
</dbReference>
<dbReference type="FunFam" id="2.60.40.10:FF:000245">
    <property type="entry name" value="protein turtle homolog B isoform X2"/>
    <property type="match status" value="1"/>
</dbReference>
<dbReference type="InterPro" id="IPR036872">
    <property type="entry name" value="CH_dom_sf"/>
</dbReference>
<dbReference type="Pfam" id="PF00307">
    <property type="entry name" value="CH"/>
    <property type="match status" value="1"/>
</dbReference>
<dbReference type="InterPro" id="IPR003961">
    <property type="entry name" value="FN3_dom"/>
</dbReference>
<feature type="compositionally biased region" description="Pro residues" evidence="6">
    <location>
        <begin position="1090"/>
        <end position="1102"/>
    </location>
</feature>
<dbReference type="InterPro" id="IPR051170">
    <property type="entry name" value="Neural/epithelial_adhesion"/>
</dbReference>
<dbReference type="PANTHER" id="PTHR12231">
    <property type="entry name" value="CTX-RELATED TYPE I TRANSMEMBRANE PROTEIN"/>
    <property type="match status" value="1"/>
</dbReference>
<comment type="caution">
    <text evidence="11">The sequence shown here is derived from an EMBL/GenBank/DDBJ whole genome shotgun (WGS) entry which is preliminary data.</text>
</comment>
<dbReference type="SMART" id="SM00409">
    <property type="entry name" value="IG"/>
    <property type="match status" value="5"/>
</dbReference>
<keyword evidence="2" id="KW-0677">Repeat</keyword>
<feature type="domain" description="Ig-like" evidence="9">
    <location>
        <begin position="135"/>
        <end position="214"/>
    </location>
</feature>
<dbReference type="PROSITE" id="PS50021">
    <property type="entry name" value="CH"/>
    <property type="match status" value="1"/>
</dbReference>
<evidence type="ECO:0000313" key="12">
    <source>
        <dbReference type="Proteomes" id="UP000796761"/>
    </source>
</evidence>
<dbReference type="SUPFAM" id="SSF48726">
    <property type="entry name" value="Immunoglobulin"/>
    <property type="match status" value="5"/>
</dbReference>
<dbReference type="Gene3D" id="2.60.40.10">
    <property type="entry name" value="Immunoglobulins"/>
    <property type="match status" value="7"/>
</dbReference>
<feature type="domain" description="Ig-like" evidence="9">
    <location>
        <begin position="224"/>
        <end position="316"/>
    </location>
</feature>
<dbReference type="Pfam" id="PF07679">
    <property type="entry name" value="I-set"/>
    <property type="match status" value="1"/>
</dbReference>
<feature type="region of interest" description="Disordered" evidence="6">
    <location>
        <begin position="1076"/>
        <end position="1190"/>
    </location>
</feature>
<dbReference type="CDD" id="cd21280">
    <property type="entry name" value="CH_TAGLN2"/>
    <property type="match status" value="1"/>
</dbReference>
<evidence type="ECO:0000256" key="6">
    <source>
        <dbReference type="SAM" id="MobiDB-lite"/>
    </source>
</evidence>
<feature type="compositionally biased region" description="Basic residues" evidence="6">
    <location>
        <begin position="915"/>
        <end position="926"/>
    </location>
</feature>
<feature type="compositionally biased region" description="Low complexity" evidence="6">
    <location>
        <begin position="1028"/>
        <end position="1037"/>
    </location>
</feature>
<dbReference type="FunFam" id="2.60.40.10:FF:000389">
    <property type="entry name" value="Immunoglobulin superfamily member 9B"/>
    <property type="match status" value="1"/>
</dbReference>
<dbReference type="GO" id="GO:0043005">
    <property type="term" value="C:neuron projection"/>
    <property type="evidence" value="ECO:0007669"/>
    <property type="project" value="TreeGrafter"/>
</dbReference>
<dbReference type="InterPro" id="IPR003599">
    <property type="entry name" value="Ig_sub"/>
</dbReference>
<evidence type="ECO:0000256" key="1">
    <source>
        <dbReference type="ARBA" id="ARBA00022729"/>
    </source>
</evidence>
<evidence type="ECO:0000259" key="8">
    <source>
        <dbReference type="PROSITE" id="PS50021"/>
    </source>
</evidence>
<comment type="similarity">
    <text evidence="5">Belongs to the calponin family.</text>
</comment>
<feature type="region of interest" description="Disordered" evidence="6">
    <location>
        <begin position="959"/>
        <end position="994"/>
    </location>
</feature>
<dbReference type="OrthoDB" id="6234674at2759"/>
<dbReference type="InterPro" id="IPR013098">
    <property type="entry name" value="Ig_I-set"/>
</dbReference>
<name>A0A8K1GLD3_9PASS</name>
<dbReference type="PROSITE" id="PS51122">
    <property type="entry name" value="CALPONIN_2"/>
    <property type="match status" value="1"/>
</dbReference>
<dbReference type="InterPro" id="IPR036116">
    <property type="entry name" value="FN3_sf"/>
</dbReference>
<feature type="compositionally biased region" description="Basic and acidic residues" evidence="6">
    <location>
        <begin position="839"/>
        <end position="876"/>
    </location>
</feature>
<dbReference type="InterPro" id="IPR000557">
    <property type="entry name" value="Calponin_repeat"/>
</dbReference>
<feature type="domain" description="Fibronectin type-III" evidence="10">
    <location>
        <begin position="624"/>
        <end position="716"/>
    </location>
</feature>
<reference evidence="11" key="1">
    <citation type="submission" date="2019-04" db="EMBL/GenBank/DDBJ databases">
        <title>Genome assembly of Zosterops borbonicus 15179.</title>
        <authorList>
            <person name="Leroy T."/>
            <person name="Anselmetti Y."/>
            <person name="Tilak M.-K."/>
            <person name="Nabholz B."/>
        </authorList>
    </citation>
    <scope>NUCLEOTIDE SEQUENCE</scope>
    <source>
        <strain evidence="11">HGM_15179</strain>
        <tissue evidence="11">Muscle</tissue>
    </source>
</reference>
<dbReference type="CDD" id="cd00063">
    <property type="entry name" value="FN3"/>
    <property type="match status" value="2"/>
</dbReference>
<gene>
    <name evidence="11" type="ORF">HGM15179_007095</name>
</gene>